<gene>
    <name evidence="2" type="ORF">HDF15_001034</name>
</gene>
<evidence type="ECO:0000313" key="2">
    <source>
        <dbReference type="EMBL" id="MBB5062704.1"/>
    </source>
</evidence>
<dbReference type="EMBL" id="JACHIO010000003">
    <property type="protein sequence ID" value="MBB5062704.1"/>
    <property type="molecule type" value="Genomic_DNA"/>
</dbReference>
<keyword evidence="1" id="KW-0812">Transmembrane</keyword>
<sequence length="75" mass="8749">MRQPKHLNSVSEYYKLQLVVLFLVYVPPSESQGTYLLNVTILAVGCIHFVPFVSFFVTQNRDLIVQQFTLNFRQL</sequence>
<evidence type="ECO:0000256" key="1">
    <source>
        <dbReference type="SAM" id="Phobius"/>
    </source>
</evidence>
<proteinExistence type="predicted"/>
<name>A0A7W8E8M9_9BACT</name>
<comment type="caution">
    <text evidence="2">The sequence shown here is derived from an EMBL/GenBank/DDBJ whole genome shotgun (WGS) entry which is preliminary data.</text>
</comment>
<evidence type="ECO:0000313" key="3">
    <source>
        <dbReference type="Proteomes" id="UP000584867"/>
    </source>
</evidence>
<dbReference type="Proteomes" id="UP000584867">
    <property type="component" value="Unassembled WGS sequence"/>
</dbReference>
<dbReference type="AlphaFoldDB" id="A0A7W8E8M9"/>
<keyword evidence="1" id="KW-1133">Transmembrane helix</keyword>
<accession>A0A7W8E8M9</accession>
<reference evidence="2 3" key="1">
    <citation type="submission" date="2020-08" db="EMBL/GenBank/DDBJ databases">
        <title>Genomic Encyclopedia of Type Strains, Phase IV (KMG-V): Genome sequencing to study the core and pangenomes of soil and plant-associated prokaryotes.</title>
        <authorList>
            <person name="Whitman W."/>
        </authorList>
    </citation>
    <scope>NUCLEOTIDE SEQUENCE [LARGE SCALE GENOMIC DNA]</scope>
    <source>
        <strain evidence="2 3">X5P3</strain>
    </source>
</reference>
<keyword evidence="1" id="KW-0472">Membrane</keyword>
<feature type="transmembrane region" description="Helical" evidence="1">
    <location>
        <begin position="35"/>
        <end position="57"/>
    </location>
</feature>
<protein>
    <submittedName>
        <fullName evidence="2">Uncharacterized protein</fullName>
    </submittedName>
</protein>
<organism evidence="2 3">
    <name type="scientific">Granulicella mallensis</name>
    <dbReference type="NCBI Taxonomy" id="940614"/>
    <lineage>
        <taxon>Bacteria</taxon>
        <taxon>Pseudomonadati</taxon>
        <taxon>Acidobacteriota</taxon>
        <taxon>Terriglobia</taxon>
        <taxon>Terriglobales</taxon>
        <taxon>Acidobacteriaceae</taxon>
        <taxon>Granulicella</taxon>
    </lineage>
</organism>